<sequence>MISVTDLSPSDLAARAALPRPSSSLIAHWSSVTSLRCIGLDRRFPILLFPKFKKYYWKISPTNLQPTKRSVTIQPFGRLVLPSLVLTSANLPGDADTAKEKGLNSSSPQTPTSITPSGAAKPPIKDTKPELIVDGLVVVAVCIQLIVAMLYLLPIPLALLGFGSELVHSNDLLN</sequence>
<feature type="transmembrane region" description="Helical" evidence="2">
    <location>
        <begin position="131"/>
        <end position="153"/>
    </location>
</feature>
<organism evidence="3 4">
    <name type="scientific">Leptidea sinapis</name>
    <dbReference type="NCBI Taxonomy" id="189913"/>
    <lineage>
        <taxon>Eukaryota</taxon>
        <taxon>Metazoa</taxon>
        <taxon>Ecdysozoa</taxon>
        <taxon>Arthropoda</taxon>
        <taxon>Hexapoda</taxon>
        <taxon>Insecta</taxon>
        <taxon>Pterygota</taxon>
        <taxon>Neoptera</taxon>
        <taxon>Endopterygota</taxon>
        <taxon>Lepidoptera</taxon>
        <taxon>Glossata</taxon>
        <taxon>Ditrysia</taxon>
        <taxon>Papilionoidea</taxon>
        <taxon>Pieridae</taxon>
        <taxon>Dismorphiinae</taxon>
        <taxon>Leptidea</taxon>
    </lineage>
</organism>
<accession>A0A5E4PLF5</accession>
<dbReference type="Proteomes" id="UP000324832">
    <property type="component" value="Unassembled WGS sequence"/>
</dbReference>
<gene>
    <name evidence="3" type="ORF">LSINAPIS_LOCUS22</name>
</gene>
<keyword evidence="2" id="KW-1133">Transmembrane helix</keyword>
<feature type="region of interest" description="Disordered" evidence="1">
    <location>
        <begin position="96"/>
        <end position="123"/>
    </location>
</feature>
<evidence type="ECO:0000313" key="4">
    <source>
        <dbReference type="Proteomes" id="UP000324832"/>
    </source>
</evidence>
<feature type="compositionally biased region" description="Low complexity" evidence="1">
    <location>
        <begin position="105"/>
        <end position="117"/>
    </location>
</feature>
<evidence type="ECO:0000313" key="3">
    <source>
        <dbReference type="EMBL" id="VVC86149.1"/>
    </source>
</evidence>
<proteinExistence type="predicted"/>
<reference evidence="3 4" key="1">
    <citation type="submission" date="2017-07" db="EMBL/GenBank/DDBJ databases">
        <authorList>
            <person name="Talla V."/>
            <person name="Backstrom N."/>
        </authorList>
    </citation>
    <scope>NUCLEOTIDE SEQUENCE [LARGE SCALE GENOMIC DNA]</scope>
</reference>
<dbReference type="AlphaFoldDB" id="A0A5E4PLF5"/>
<dbReference type="EMBL" id="FZQP02000002">
    <property type="protein sequence ID" value="VVC86149.1"/>
    <property type="molecule type" value="Genomic_DNA"/>
</dbReference>
<protein>
    <submittedName>
        <fullName evidence="3">Uncharacterized protein</fullName>
    </submittedName>
</protein>
<keyword evidence="2" id="KW-0472">Membrane</keyword>
<keyword evidence="2" id="KW-0812">Transmembrane</keyword>
<evidence type="ECO:0000256" key="2">
    <source>
        <dbReference type="SAM" id="Phobius"/>
    </source>
</evidence>
<name>A0A5E4PLF5_9NEOP</name>
<evidence type="ECO:0000256" key="1">
    <source>
        <dbReference type="SAM" id="MobiDB-lite"/>
    </source>
</evidence>
<keyword evidence="4" id="KW-1185">Reference proteome</keyword>